<evidence type="ECO:0000256" key="2">
    <source>
        <dbReference type="ARBA" id="ARBA00022747"/>
    </source>
</evidence>
<comment type="caution">
    <text evidence="6">The sequence shown here is derived from an EMBL/GenBank/DDBJ whole genome shotgun (WGS) entry which is preliminary data.</text>
</comment>
<dbReference type="Pfam" id="PF01420">
    <property type="entry name" value="Methylase_S"/>
    <property type="match status" value="1"/>
</dbReference>
<dbReference type="Proteomes" id="UP000886059">
    <property type="component" value="Unassembled WGS sequence"/>
</dbReference>
<dbReference type="Gene3D" id="1.10.287.1120">
    <property type="entry name" value="Bipartite methylase S protein"/>
    <property type="match status" value="1"/>
</dbReference>
<dbReference type="AlphaFoldDB" id="A0A7C5DC80"/>
<evidence type="ECO:0000313" key="6">
    <source>
        <dbReference type="EMBL" id="HHE07962.1"/>
    </source>
</evidence>
<evidence type="ECO:0000259" key="5">
    <source>
        <dbReference type="Pfam" id="PF01420"/>
    </source>
</evidence>
<feature type="coiled-coil region" evidence="4">
    <location>
        <begin position="360"/>
        <end position="387"/>
    </location>
</feature>
<comment type="similarity">
    <text evidence="1">Belongs to the type-I restriction system S methylase family.</text>
</comment>
<dbReference type="Gene3D" id="3.90.220.20">
    <property type="entry name" value="DNA methylase specificity domains"/>
    <property type="match status" value="2"/>
</dbReference>
<dbReference type="PANTHER" id="PTHR30408:SF12">
    <property type="entry name" value="TYPE I RESTRICTION ENZYME MJAVIII SPECIFICITY SUBUNIT"/>
    <property type="match status" value="1"/>
</dbReference>
<dbReference type="GO" id="GO:0009307">
    <property type="term" value="P:DNA restriction-modification system"/>
    <property type="evidence" value="ECO:0007669"/>
    <property type="project" value="UniProtKB-KW"/>
</dbReference>
<dbReference type="SUPFAM" id="SSF116734">
    <property type="entry name" value="DNA methylase specificity domain"/>
    <property type="match status" value="2"/>
</dbReference>
<keyword evidence="6" id="KW-0378">Hydrolase</keyword>
<feature type="domain" description="Type I restriction modification DNA specificity" evidence="5">
    <location>
        <begin position="68"/>
        <end position="176"/>
    </location>
</feature>
<dbReference type="InterPro" id="IPR000055">
    <property type="entry name" value="Restrct_endonuc_typeI_TRD"/>
</dbReference>
<keyword evidence="6" id="KW-0540">Nuclease</keyword>
<organism evidence="6">
    <name type="scientific">Chlorobaculum parvum</name>
    <dbReference type="NCBI Taxonomy" id="274539"/>
    <lineage>
        <taxon>Bacteria</taxon>
        <taxon>Pseudomonadati</taxon>
        <taxon>Chlorobiota</taxon>
        <taxon>Chlorobiia</taxon>
        <taxon>Chlorobiales</taxon>
        <taxon>Chlorobiaceae</taxon>
        <taxon>Chlorobaculum</taxon>
    </lineage>
</organism>
<sequence>MRKTTLGKIAPNITSGSRGWAPYYSDEGALFLRMTNLPKSGIGLLLHDNKYVNLPEGSSEGTRTRVRVNDILISITAELGKIGFIHCDLGEAYVNQHVALVRVEDPNTDSRYLAHYLASQPERNRLNRLNDSGAKAGLSLQTINRFPVFLPPLSEQKAIADLLSTWDEAIEKTERLIQAKEKWFKSLLNDLIHQGRSNHTWKGFNLSDLCVPVSRKNSENNTNVLTSSALNGLVSQIEYYNKSVSAEDVTGYYLLKKGEFAYNRSSAKGYPYGATKRLDRYEKGVLSTLYLCFALKPDAPCESDFLLHLFESGVANRELRAVCQEGARSHGLLNITKGDFFGIKLFLPSQEQQKKIQSALNTAQHEIELLKQLAEKYKNQKRGLMQKMLTGEWRVKPEIVNQYMEA</sequence>
<reference evidence="6" key="1">
    <citation type="journal article" date="2020" name="mSystems">
        <title>Genome- and Community-Level Interaction Insights into Carbon Utilization and Element Cycling Functions of Hydrothermarchaeota in Hydrothermal Sediment.</title>
        <authorList>
            <person name="Zhou Z."/>
            <person name="Liu Y."/>
            <person name="Xu W."/>
            <person name="Pan J."/>
            <person name="Luo Z.H."/>
            <person name="Li M."/>
        </authorList>
    </citation>
    <scope>NUCLEOTIDE SEQUENCE [LARGE SCALE GENOMIC DNA]</scope>
    <source>
        <strain evidence="6">HyVt-628</strain>
    </source>
</reference>
<dbReference type="InterPro" id="IPR044946">
    <property type="entry name" value="Restrct_endonuc_typeI_TRD_sf"/>
</dbReference>
<dbReference type="InterPro" id="IPR052021">
    <property type="entry name" value="Type-I_RS_S_subunit"/>
</dbReference>
<evidence type="ECO:0000256" key="4">
    <source>
        <dbReference type="SAM" id="Coils"/>
    </source>
</evidence>
<protein>
    <submittedName>
        <fullName evidence="6">Restriction endonuclease subunit S</fullName>
    </submittedName>
</protein>
<keyword evidence="3" id="KW-0238">DNA-binding</keyword>
<dbReference type="GO" id="GO:0003677">
    <property type="term" value="F:DNA binding"/>
    <property type="evidence" value="ECO:0007669"/>
    <property type="project" value="UniProtKB-KW"/>
</dbReference>
<evidence type="ECO:0000256" key="1">
    <source>
        <dbReference type="ARBA" id="ARBA00010923"/>
    </source>
</evidence>
<keyword evidence="2" id="KW-0680">Restriction system</keyword>
<keyword evidence="4" id="KW-0175">Coiled coil</keyword>
<gene>
    <name evidence="6" type="ORF">ENL01_03575</name>
</gene>
<proteinExistence type="inferred from homology"/>
<dbReference type="EMBL" id="DRSK01000200">
    <property type="protein sequence ID" value="HHE07962.1"/>
    <property type="molecule type" value="Genomic_DNA"/>
</dbReference>
<evidence type="ECO:0000256" key="3">
    <source>
        <dbReference type="ARBA" id="ARBA00023125"/>
    </source>
</evidence>
<keyword evidence="6" id="KW-0255">Endonuclease</keyword>
<name>A0A7C5DC80_9CHLB</name>
<dbReference type="PANTHER" id="PTHR30408">
    <property type="entry name" value="TYPE-1 RESTRICTION ENZYME ECOKI SPECIFICITY PROTEIN"/>
    <property type="match status" value="1"/>
</dbReference>
<dbReference type="GO" id="GO:0004519">
    <property type="term" value="F:endonuclease activity"/>
    <property type="evidence" value="ECO:0007669"/>
    <property type="project" value="UniProtKB-KW"/>
</dbReference>
<accession>A0A7C5DC80</accession>